<evidence type="ECO:0000313" key="2">
    <source>
        <dbReference type="EMBL" id="EXU99519.1"/>
    </source>
</evidence>
<dbReference type="AlphaFoldDB" id="A0A014N1Z7"/>
<protein>
    <recommendedName>
        <fullName evidence="4">Secreted protein</fullName>
    </recommendedName>
</protein>
<proteinExistence type="predicted"/>
<reference evidence="2 3" key="1">
    <citation type="submission" date="2014-02" db="EMBL/GenBank/DDBJ databases">
        <title>The genome sequence of the entomopathogenic fungus Metarhizium robertsii ARSEF 2575.</title>
        <authorList>
            <person name="Giuliano Garisto Donzelli B."/>
            <person name="Roe B.A."/>
            <person name="Macmil S.L."/>
            <person name="Krasnoff S.B."/>
            <person name="Gibson D.M."/>
        </authorList>
    </citation>
    <scope>NUCLEOTIDE SEQUENCE [LARGE SCALE GENOMIC DNA]</scope>
    <source>
        <strain evidence="2 3">ARSEF 2575</strain>
    </source>
</reference>
<feature type="signal peptide" evidence="1">
    <location>
        <begin position="1"/>
        <end position="25"/>
    </location>
</feature>
<gene>
    <name evidence="2" type="ORF">X797_007330</name>
</gene>
<name>A0A014N1Z7_9HYPO</name>
<dbReference type="HOGENOM" id="CLU_1354918_0_0_1"/>
<organism evidence="2 3">
    <name type="scientific">Metarhizium robertsii</name>
    <dbReference type="NCBI Taxonomy" id="568076"/>
    <lineage>
        <taxon>Eukaryota</taxon>
        <taxon>Fungi</taxon>
        <taxon>Dikarya</taxon>
        <taxon>Ascomycota</taxon>
        <taxon>Pezizomycotina</taxon>
        <taxon>Sordariomycetes</taxon>
        <taxon>Hypocreomycetidae</taxon>
        <taxon>Hypocreales</taxon>
        <taxon>Clavicipitaceae</taxon>
        <taxon>Metarhizium</taxon>
    </lineage>
</organism>
<evidence type="ECO:0000256" key="1">
    <source>
        <dbReference type="SAM" id="SignalP"/>
    </source>
</evidence>
<evidence type="ECO:0008006" key="4">
    <source>
        <dbReference type="Google" id="ProtNLM"/>
    </source>
</evidence>
<keyword evidence="1" id="KW-0732">Signal</keyword>
<feature type="chain" id="PRO_5001472595" description="Secreted protein" evidence="1">
    <location>
        <begin position="26"/>
        <end position="202"/>
    </location>
</feature>
<sequence length="202" mass="22106">MSKGAWGSSMSVLGFLGGLCGRAAALGWSGTELAFDPRRNNFTTFKERVNEEEVCVRQLSRACSTNGLSKEARFNVVCGPVDIGDLCFGCIDHATLSVSRVPSGAIWCHLLRILMCISRPSHTRLKPNSRPSFACNSPVSRIAWPNHQVSLRRSVVSFNGVSLNQRIESGGCDLNRVLHPEYIAPTSQHLDTHALEKGQIQL</sequence>
<dbReference type="EMBL" id="JELW01000018">
    <property type="protein sequence ID" value="EXU99519.1"/>
    <property type="molecule type" value="Genomic_DNA"/>
</dbReference>
<dbReference type="Proteomes" id="UP000030151">
    <property type="component" value="Unassembled WGS sequence"/>
</dbReference>
<accession>A0A014N1Z7</accession>
<evidence type="ECO:0000313" key="3">
    <source>
        <dbReference type="Proteomes" id="UP000030151"/>
    </source>
</evidence>
<comment type="caution">
    <text evidence="2">The sequence shown here is derived from an EMBL/GenBank/DDBJ whole genome shotgun (WGS) entry which is preliminary data.</text>
</comment>